<evidence type="ECO:0000313" key="3">
    <source>
        <dbReference type="Proteomes" id="UP001594351"/>
    </source>
</evidence>
<evidence type="ECO:0000313" key="2">
    <source>
        <dbReference type="EMBL" id="MFC1849056.1"/>
    </source>
</evidence>
<comment type="caution">
    <text evidence="2">The sequence shown here is derived from an EMBL/GenBank/DDBJ whole genome shotgun (WGS) entry which is preliminary data.</text>
</comment>
<accession>A0ABV6YS85</accession>
<feature type="region of interest" description="Disordered" evidence="1">
    <location>
        <begin position="29"/>
        <end position="71"/>
    </location>
</feature>
<organism evidence="2 3">
    <name type="scientific">candidate division CSSED10-310 bacterium</name>
    <dbReference type="NCBI Taxonomy" id="2855610"/>
    <lineage>
        <taxon>Bacteria</taxon>
        <taxon>Bacteria division CSSED10-310</taxon>
    </lineage>
</organism>
<protein>
    <submittedName>
        <fullName evidence="2">Uncharacterized protein</fullName>
    </submittedName>
</protein>
<feature type="compositionally biased region" description="Pro residues" evidence="1">
    <location>
        <begin position="47"/>
        <end position="57"/>
    </location>
</feature>
<sequence length="71" mass="7762">MLKRWRWEVVLAIFISLLITLGQLTCSTSDDDDESQMFTPTATHSAPPSPFSTPSPSPQAGVKEGGLDHFN</sequence>
<evidence type="ECO:0000256" key="1">
    <source>
        <dbReference type="SAM" id="MobiDB-lite"/>
    </source>
</evidence>
<keyword evidence="3" id="KW-1185">Reference proteome</keyword>
<name>A0ABV6YS85_UNCC1</name>
<reference evidence="2 3" key="1">
    <citation type="submission" date="2024-09" db="EMBL/GenBank/DDBJ databases">
        <title>Laminarin stimulates single cell rates of sulfate reduction while oxygen inhibits transcriptomic activity in coastal marine sediment.</title>
        <authorList>
            <person name="Lindsay M."/>
            <person name="Orcutt B."/>
            <person name="Emerson D."/>
            <person name="Stepanauskas R."/>
            <person name="D'Angelo T."/>
        </authorList>
    </citation>
    <scope>NUCLEOTIDE SEQUENCE [LARGE SCALE GENOMIC DNA]</scope>
    <source>
        <strain evidence="2">SAG AM-311-K15</strain>
    </source>
</reference>
<proteinExistence type="predicted"/>
<dbReference type="EMBL" id="JBHPBY010000018">
    <property type="protein sequence ID" value="MFC1849056.1"/>
    <property type="molecule type" value="Genomic_DNA"/>
</dbReference>
<gene>
    <name evidence="2" type="ORF">ACFL27_02495</name>
</gene>
<dbReference type="Proteomes" id="UP001594351">
    <property type="component" value="Unassembled WGS sequence"/>
</dbReference>